<dbReference type="InterPro" id="IPR009061">
    <property type="entry name" value="DNA-bd_dom_put_sf"/>
</dbReference>
<reference evidence="2" key="1">
    <citation type="submission" date="2020-09" db="EMBL/GenBank/DDBJ databases">
        <title>Rhizobia associated with sainfoin plants.</title>
        <authorList>
            <person name="Asharfi S."/>
            <person name="Kuzmanovic N."/>
            <person name="Bunk B."/>
            <person name="Sproeer C."/>
            <person name="Becker M."/>
            <person name="Thuenen T."/>
        </authorList>
    </citation>
    <scope>NUCLEOTIDE SEQUENCE</scope>
    <source>
        <strain evidence="2">OM4</strain>
    </source>
</reference>
<protein>
    <submittedName>
        <fullName evidence="2">MerR family transcriptional regulator</fullName>
    </submittedName>
</protein>
<dbReference type="EMBL" id="CP062229">
    <property type="protein sequence ID" value="UVC16131.1"/>
    <property type="molecule type" value="Genomic_DNA"/>
</dbReference>
<feature type="domain" description="HTH merR-type" evidence="1">
    <location>
        <begin position="7"/>
        <end position="56"/>
    </location>
</feature>
<proteinExistence type="predicted"/>
<dbReference type="Gene3D" id="1.10.1660.10">
    <property type="match status" value="1"/>
</dbReference>
<dbReference type="RefSeq" id="WP_258121048.1">
    <property type="nucleotide sequence ID" value="NZ_CP062229.1"/>
</dbReference>
<evidence type="ECO:0000259" key="1">
    <source>
        <dbReference type="Pfam" id="PF13411"/>
    </source>
</evidence>
<gene>
    <name evidence="2" type="ORF">IHQ72_02785</name>
</gene>
<evidence type="ECO:0000313" key="2">
    <source>
        <dbReference type="EMBL" id="UVC16131.1"/>
    </source>
</evidence>
<dbReference type="Pfam" id="PF13411">
    <property type="entry name" value="MerR_1"/>
    <property type="match status" value="1"/>
</dbReference>
<organism evidence="2 3">
    <name type="scientific">Mesorhizobium onobrychidis</name>
    <dbReference type="NCBI Taxonomy" id="2775404"/>
    <lineage>
        <taxon>Bacteria</taxon>
        <taxon>Pseudomonadati</taxon>
        <taxon>Pseudomonadota</taxon>
        <taxon>Alphaproteobacteria</taxon>
        <taxon>Hyphomicrobiales</taxon>
        <taxon>Phyllobacteriaceae</taxon>
        <taxon>Mesorhizobium</taxon>
    </lineage>
</organism>
<dbReference type="InterPro" id="IPR000551">
    <property type="entry name" value="MerR-type_HTH_dom"/>
</dbReference>
<sequence length="57" mass="6800">MSREKTYSTDGAAKELGISKSTLLRWFREKRIEDVKRDRNGWRVFTSADIKRIRKVL</sequence>
<dbReference type="Proteomes" id="UP001058098">
    <property type="component" value="Chromosome"/>
</dbReference>
<accession>A0ABY5QY40</accession>
<dbReference type="SUPFAM" id="SSF46955">
    <property type="entry name" value="Putative DNA-binding domain"/>
    <property type="match status" value="1"/>
</dbReference>
<name>A0ABY5QY40_9HYPH</name>
<keyword evidence="3" id="KW-1185">Reference proteome</keyword>
<evidence type="ECO:0000313" key="3">
    <source>
        <dbReference type="Proteomes" id="UP001058098"/>
    </source>
</evidence>